<dbReference type="GO" id="GO:0016787">
    <property type="term" value="F:hydrolase activity"/>
    <property type="evidence" value="ECO:0007669"/>
    <property type="project" value="UniProtKB-KW"/>
</dbReference>
<comment type="caution">
    <text evidence="2">The sequence shown here is derived from an EMBL/GenBank/DDBJ whole genome shotgun (WGS) entry which is preliminary data.</text>
</comment>
<accession>A0A542E319</accession>
<keyword evidence="1" id="KW-0378">Hydrolase</keyword>
<protein>
    <submittedName>
        <fullName evidence="2">Phosphohistidine phosphatase</fullName>
    </submittedName>
</protein>
<dbReference type="InterPro" id="IPR013078">
    <property type="entry name" value="His_Pase_superF_clade-1"/>
</dbReference>
<dbReference type="SMART" id="SM00855">
    <property type="entry name" value="PGAM"/>
    <property type="match status" value="1"/>
</dbReference>
<dbReference type="Pfam" id="PF00300">
    <property type="entry name" value="His_Phos_1"/>
    <property type="match status" value="1"/>
</dbReference>
<keyword evidence="3" id="KW-1185">Reference proteome</keyword>
<dbReference type="Proteomes" id="UP000317893">
    <property type="component" value="Unassembled WGS sequence"/>
</dbReference>
<dbReference type="AlphaFoldDB" id="A0A542E319"/>
<reference evidence="2 3" key="1">
    <citation type="submission" date="2019-06" db="EMBL/GenBank/DDBJ databases">
        <title>Sequencing the genomes of 1000 actinobacteria strains.</title>
        <authorList>
            <person name="Klenk H.-P."/>
        </authorList>
    </citation>
    <scope>NUCLEOTIDE SEQUENCE [LARGE SCALE GENOMIC DNA]</scope>
    <source>
        <strain evidence="2 3">DSM 18607</strain>
    </source>
</reference>
<organism evidence="2 3">
    <name type="scientific">Lapillicoccus jejuensis</name>
    <dbReference type="NCBI Taxonomy" id="402171"/>
    <lineage>
        <taxon>Bacteria</taxon>
        <taxon>Bacillati</taxon>
        <taxon>Actinomycetota</taxon>
        <taxon>Actinomycetes</taxon>
        <taxon>Micrococcales</taxon>
        <taxon>Intrasporangiaceae</taxon>
        <taxon>Lapillicoccus</taxon>
    </lineage>
</organism>
<dbReference type="SUPFAM" id="SSF53254">
    <property type="entry name" value="Phosphoglycerate mutase-like"/>
    <property type="match status" value="1"/>
</dbReference>
<dbReference type="PANTHER" id="PTHR20935">
    <property type="entry name" value="PHOSPHOGLYCERATE MUTASE-RELATED"/>
    <property type="match status" value="1"/>
</dbReference>
<dbReference type="InterPro" id="IPR051021">
    <property type="entry name" value="Mito_Ser/Thr_phosphatase"/>
</dbReference>
<dbReference type="OrthoDB" id="9810154at2"/>
<evidence type="ECO:0000313" key="3">
    <source>
        <dbReference type="Proteomes" id="UP000317893"/>
    </source>
</evidence>
<proteinExistence type="predicted"/>
<evidence type="ECO:0000313" key="2">
    <source>
        <dbReference type="EMBL" id="TQJ09726.1"/>
    </source>
</evidence>
<dbReference type="PANTHER" id="PTHR20935:SF1">
    <property type="entry name" value="SLL1549 PROTEIN"/>
    <property type="match status" value="1"/>
</dbReference>
<gene>
    <name evidence="2" type="ORF">FB458_2840</name>
</gene>
<evidence type="ECO:0000256" key="1">
    <source>
        <dbReference type="ARBA" id="ARBA00022801"/>
    </source>
</evidence>
<dbReference type="InterPro" id="IPR029033">
    <property type="entry name" value="His_PPase_superfam"/>
</dbReference>
<dbReference type="EMBL" id="VFMN01000001">
    <property type="protein sequence ID" value="TQJ09726.1"/>
    <property type="molecule type" value="Genomic_DNA"/>
</dbReference>
<sequence length="174" mass="18510">MTGPSEHRTLVLVRHAKAEQVLGKPDHDRSLTDRGRSDALAAGRWLHEQGVSPDLVICSTSVRTRETWAGISQGGCHTAYVEYRRAVYQDGTEGVLQSVREDGGEVDSLVVVGHSPGIPDAAALLSDGEGSVEAHRVLAEGFPTSGIAVLEVEGDWADLEVGAARLVRVHVARG</sequence>
<dbReference type="Gene3D" id="3.40.50.1240">
    <property type="entry name" value="Phosphoglycerate mutase-like"/>
    <property type="match status" value="1"/>
</dbReference>
<dbReference type="RefSeq" id="WP_141849052.1">
    <property type="nucleotide sequence ID" value="NZ_BAAAPR010000007.1"/>
</dbReference>
<dbReference type="CDD" id="cd07067">
    <property type="entry name" value="HP_PGM_like"/>
    <property type="match status" value="1"/>
</dbReference>
<name>A0A542E319_9MICO</name>